<evidence type="ECO:0000256" key="3">
    <source>
        <dbReference type="ARBA" id="ARBA00022452"/>
    </source>
</evidence>
<evidence type="ECO:0000256" key="13">
    <source>
        <dbReference type="PROSITE-ProRule" id="PRU10144"/>
    </source>
</evidence>
<keyword evidence="19" id="KW-1185">Reference proteome</keyword>
<evidence type="ECO:0000259" key="16">
    <source>
        <dbReference type="Pfam" id="PF00593"/>
    </source>
</evidence>
<evidence type="ECO:0000256" key="10">
    <source>
        <dbReference type="ARBA" id="ARBA00023136"/>
    </source>
</evidence>
<evidence type="ECO:0000256" key="9">
    <source>
        <dbReference type="ARBA" id="ARBA00023077"/>
    </source>
</evidence>
<evidence type="ECO:0000256" key="2">
    <source>
        <dbReference type="ARBA" id="ARBA00022448"/>
    </source>
</evidence>
<dbReference type="EMBL" id="CP000248">
    <property type="protein sequence ID" value="ABD24982.1"/>
    <property type="molecule type" value="Genomic_DNA"/>
</dbReference>
<evidence type="ECO:0000313" key="18">
    <source>
        <dbReference type="EMBL" id="ABD24982.1"/>
    </source>
</evidence>
<dbReference type="PROSITE" id="PS52016">
    <property type="entry name" value="TONB_DEPENDENT_REC_3"/>
    <property type="match status" value="1"/>
</dbReference>
<feature type="domain" description="TonB-dependent receptor-like beta-barrel" evidence="16">
    <location>
        <begin position="426"/>
        <end position="817"/>
    </location>
</feature>
<keyword evidence="18" id="KW-0675">Receptor</keyword>
<evidence type="ECO:0000256" key="5">
    <source>
        <dbReference type="ARBA" id="ARBA00022692"/>
    </source>
</evidence>
<keyword evidence="9 14" id="KW-0798">TonB box</keyword>
<evidence type="ECO:0000313" key="19">
    <source>
        <dbReference type="Proteomes" id="UP000009134"/>
    </source>
</evidence>
<evidence type="ECO:0000256" key="7">
    <source>
        <dbReference type="ARBA" id="ARBA00023004"/>
    </source>
</evidence>
<comment type="subcellular location">
    <subcellularLocation>
        <location evidence="1 12">Cell outer membrane</location>
        <topology evidence="1 12">Multi-pass membrane protein</topology>
    </subcellularLocation>
</comment>
<reference evidence="19" key="1">
    <citation type="submission" date="2006-01" db="EMBL/GenBank/DDBJ databases">
        <title>Complete sequence of Novosphingobium aromaticivorans DSM 12444.</title>
        <authorList>
            <consortium name="US DOE Joint Genome Institute"/>
            <person name="Copeland A."/>
            <person name="Lucas S."/>
            <person name="Lapidus A."/>
            <person name="Barry K."/>
            <person name="Detter J.C."/>
            <person name="Glavina T."/>
            <person name="Hammon N."/>
            <person name="Israni S."/>
            <person name="Pitluck S."/>
            <person name="Chain P."/>
            <person name="Malfatti S."/>
            <person name="Shin M."/>
            <person name="Vergez L."/>
            <person name="Schmutz J."/>
            <person name="Larimer F."/>
            <person name="Land M."/>
            <person name="Kyrpides N."/>
            <person name="Ivanova N."/>
            <person name="Fredrickson J."/>
            <person name="Balkwill D."/>
            <person name="Romine M.F."/>
            <person name="Richardson P."/>
        </authorList>
    </citation>
    <scope>NUCLEOTIDE SEQUENCE [LARGE SCALE GENOMIC DNA]</scope>
    <source>
        <strain evidence="19">ATCC 700278 / DSM 12444 / CCUG 56034 / CIP 105152 / NBRC 16084 / F199</strain>
    </source>
</reference>
<feature type="short sequence motif" description="TonB C-terminal box" evidence="13">
    <location>
        <begin position="836"/>
        <end position="853"/>
    </location>
</feature>
<evidence type="ECO:0000256" key="15">
    <source>
        <dbReference type="SAM" id="SignalP"/>
    </source>
</evidence>
<dbReference type="GO" id="GO:0006826">
    <property type="term" value="P:iron ion transport"/>
    <property type="evidence" value="ECO:0007669"/>
    <property type="project" value="UniProtKB-KW"/>
</dbReference>
<gene>
    <name evidence="18" type="ordered locus">Saro_0535</name>
</gene>
<feature type="domain" description="TonB-dependent receptor plug" evidence="17">
    <location>
        <begin position="54"/>
        <end position="164"/>
    </location>
</feature>
<comment type="similarity">
    <text evidence="12 14">Belongs to the TonB-dependent receptor family.</text>
</comment>
<evidence type="ECO:0000256" key="12">
    <source>
        <dbReference type="PROSITE-ProRule" id="PRU01360"/>
    </source>
</evidence>
<dbReference type="eggNOG" id="COG4774">
    <property type="taxonomic scope" value="Bacteria"/>
</dbReference>
<evidence type="ECO:0000256" key="8">
    <source>
        <dbReference type="ARBA" id="ARBA00023065"/>
    </source>
</evidence>
<dbReference type="CDD" id="cd01347">
    <property type="entry name" value="ligand_gated_channel"/>
    <property type="match status" value="1"/>
</dbReference>
<dbReference type="InterPro" id="IPR000531">
    <property type="entry name" value="Beta-barrel_TonB"/>
</dbReference>
<feature type="signal peptide" evidence="15">
    <location>
        <begin position="1"/>
        <end position="25"/>
    </location>
</feature>
<dbReference type="RefSeq" id="WP_011444196.1">
    <property type="nucleotide sequence ID" value="NC_007794.1"/>
</dbReference>
<dbReference type="SUPFAM" id="SSF56935">
    <property type="entry name" value="Porins"/>
    <property type="match status" value="1"/>
</dbReference>
<keyword evidence="6 15" id="KW-0732">Signal</keyword>
<dbReference type="InterPro" id="IPR012910">
    <property type="entry name" value="Plug_dom"/>
</dbReference>
<protein>
    <submittedName>
        <fullName evidence="18">TonB-dependent receptor</fullName>
    </submittedName>
</protein>
<dbReference type="KEGG" id="nar:Saro_0535"/>
<dbReference type="GO" id="GO:0009279">
    <property type="term" value="C:cell outer membrane"/>
    <property type="evidence" value="ECO:0007669"/>
    <property type="project" value="UniProtKB-SubCell"/>
</dbReference>
<keyword evidence="3 12" id="KW-1134">Transmembrane beta strand</keyword>
<evidence type="ECO:0000259" key="17">
    <source>
        <dbReference type="Pfam" id="PF07715"/>
    </source>
</evidence>
<dbReference type="STRING" id="279238.Saro_0535"/>
<dbReference type="PANTHER" id="PTHR32552:SF81">
    <property type="entry name" value="TONB-DEPENDENT OUTER MEMBRANE RECEPTOR"/>
    <property type="match status" value="1"/>
</dbReference>
<dbReference type="InterPro" id="IPR036942">
    <property type="entry name" value="Beta-barrel_TonB_sf"/>
</dbReference>
<keyword evidence="5 12" id="KW-0812">Transmembrane</keyword>
<dbReference type="HOGENOM" id="CLU_008287_15_0_5"/>
<keyword evidence="4" id="KW-0410">Iron transport</keyword>
<dbReference type="InterPro" id="IPR039426">
    <property type="entry name" value="TonB-dep_rcpt-like"/>
</dbReference>
<dbReference type="Proteomes" id="UP000009134">
    <property type="component" value="Chromosome"/>
</dbReference>
<accession>Q2GAZ1</accession>
<dbReference type="PANTHER" id="PTHR32552">
    <property type="entry name" value="FERRICHROME IRON RECEPTOR-RELATED"/>
    <property type="match status" value="1"/>
</dbReference>
<dbReference type="Gene3D" id="2.40.170.20">
    <property type="entry name" value="TonB-dependent receptor, beta-barrel domain"/>
    <property type="match status" value="2"/>
</dbReference>
<keyword evidence="11 12" id="KW-0998">Cell outer membrane</keyword>
<feature type="chain" id="PRO_5004208166" evidence="15">
    <location>
        <begin position="26"/>
        <end position="853"/>
    </location>
</feature>
<dbReference type="AlphaFoldDB" id="Q2GAZ1"/>
<keyword evidence="7" id="KW-0408">Iron</keyword>
<dbReference type="Pfam" id="PF07715">
    <property type="entry name" value="Plug"/>
    <property type="match status" value="1"/>
</dbReference>
<proteinExistence type="inferred from homology"/>
<keyword evidence="8" id="KW-0406">Ion transport</keyword>
<keyword evidence="2 12" id="KW-0813">Transport</keyword>
<organism evidence="18 19">
    <name type="scientific">Novosphingobium aromaticivorans (strain ATCC 700278 / DSM 12444 / CCUG 56034 / CIP 105152 / NBRC 16084 / F199)</name>
    <dbReference type="NCBI Taxonomy" id="279238"/>
    <lineage>
        <taxon>Bacteria</taxon>
        <taxon>Pseudomonadati</taxon>
        <taxon>Pseudomonadota</taxon>
        <taxon>Alphaproteobacteria</taxon>
        <taxon>Sphingomonadales</taxon>
        <taxon>Sphingomonadaceae</taxon>
        <taxon>Novosphingobium</taxon>
    </lineage>
</organism>
<dbReference type="PROSITE" id="PS01156">
    <property type="entry name" value="TONB_DEPENDENT_REC_2"/>
    <property type="match status" value="1"/>
</dbReference>
<sequence length="853" mass="91515">MHSRTTAAVWLAGAAICGLAAPAFAQGAEQSVGDAAEQGVGEIVVTAQKRSESLQRTPIAISAIPAAQLDLQGIAEAKDLSAIAPNLSVVGATTNATAAVISIRGIPTSADETQGYDSSIGVYVDGIYMARSSAATFEVADIERVEVLRGPQGTLFGRNTTGGAVNFITRAPSSEAGLSLRAGIGNYDMRTARAVFNTGTLADSLRMSFSYLYKQRDGIVDNLLAAENRDPGSSLIHSARWSAQLDLGDRVKITNIFDWTRVEGVAGYQQLSAVGNGNTTDFPSTLSLGGNVFPVVQPANVLGYLNEATSLDARCGTPVSQISTERRTRVCNNSAQPSVDKLWGNMTRVEADLDWLTIRSTTAARWWRNHIAGSDLDGMGAISGPAFSQASLLNGMPLQVLDLIPTLSPAARTALAAAPVPTTTQDLFSTRNDRRQKQFSQELEFVSNSGGAFEWVLGAFYFKESGAEFNPQSYAFVIDTNAAVFNAGNFGALAPLLQAGNPARYRALAVQSALGYTSDSESFAVYGQGTLRPGGPDGRLGITLGLRYSWDSKDFQVYQNGATPFTDAQLPNNTSSKKFSAPTGNLTVDYRASDDVNLYARVARGYRSGGFNARQNTSSIPLTPFNKETIWSYELGIKTQFNNRVRLNAAVFYNEYKDQLVTLPVPVGEGQSFGNITVNAGKTRYYGAEIEGRFVVDDHLSLDAAAGYVKTDPRDFPAGDVNNVIRNVASIQHLGYAPEFTGNVGATYRRPIGSQDLTARVGYNYTSSFWMFGNPLTAPFGRQTKGDARGLLDAQIRLDRIAMGSAEASLTLWGKNITNKSYVVRAVDFGQLGFATTIYGDPRTYGLTLDVKF</sequence>
<evidence type="ECO:0000256" key="1">
    <source>
        <dbReference type="ARBA" id="ARBA00004571"/>
    </source>
</evidence>
<evidence type="ECO:0000256" key="11">
    <source>
        <dbReference type="ARBA" id="ARBA00023237"/>
    </source>
</evidence>
<dbReference type="InterPro" id="IPR010917">
    <property type="entry name" value="TonB_rcpt_CS"/>
</dbReference>
<evidence type="ECO:0000256" key="4">
    <source>
        <dbReference type="ARBA" id="ARBA00022496"/>
    </source>
</evidence>
<dbReference type="Pfam" id="PF00593">
    <property type="entry name" value="TonB_dep_Rec_b-barrel"/>
    <property type="match status" value="1"/>
</dbReference>
<evidence type="ECO:0000256" key="14">
    <source>
        <dbReference type="RuleBase" id="RU003357"/>
    </source>
</evidence>
<evidence type="ECO:0000256" key="6">
    <source>
        <dbReference type="ARBA" id="ARBA00022729"/>
    </source>
</evidence>
<name>Q2GAZ1_NOVAD</name>
<keyword evidence="10 12" id="KW-0472">Membrane</keyword>